<evidence type="ECO:0000256" key="1">
    <source>
        <dbReference type="SAM" id="MobiDB-lite"/>
    </source>
</evidence>
<dbReference type="RefSeq" id="XP_013355803.1">
    <property type="nucleotide sequence ID" value="XM_013500349.1"/>
</dbReference>
<gene>
    <name evidence="2" type="ORF">EMH_0081160</name>
</gene>
<dbReference type="VEuPathDB" id="ToxoDB:EMH_0081160"/>
<dbReference type="AlphaFoldDB" id="U6K5Q5"/>
<protein>
    <submittedName>
        <fullName evidence="2">Uncharacterized protein</fullName>
    </submittedName>
</protein>
<name>U6K5Q5_9EIME</name>
<dbReference type="GeneID" id="25382521"/>
<dbReference type="EMBL" id="HG685009">
    <property type="protein sequence ID" value="CDJ33239.1"/>
    <property type="molecule type" value="Genomic_DNA"/>
</dbReference>
<proteinExistence type="predicted"/>
<reference evidence="2" key="1">
    <citation type="submission" date="2013-10" db="EMBL/GenBank/DDBJ databases">
        <title>Genomic analysis of the causative agents of coccidiosis in chickens.</title>
        <authorList>
            <person name="Reid A.J."/>
            <person name="Blake D."/>
            <person name="Billington K."/>
            <person name="Browne H."/>
            <person name="Dunn M."/>
            <person name="Hung S."/>
            <person name="Kawahara F."/>
            <person name="Miranda-Saavedra D."/>
            <person name="Mourier T."/>
            <person name="Nagra H."/>
            <person name="Otto T.D."/>
            <person name="Rawlings N."/>
            <person name="Sanchez A."/>
            <person name="Sanders M."/>
            <person name="Subramaniam C."/>
            <person name="Tay Y."/>
            <person name="Dear P."/>
            <person name="Doerig C."/>
            <person name="Gruber A."/>
            <person name="Parkinson J."/>
            <person name="Shirley M."/>
            <person name="Wan K.L."/>
            <person name="Berriman M."/>
            <person name="Tomley F."/>
            <person name="Pain A."/>
        </authorList>
    </citation>
    <scope>NUCLEOTIDE SEQUENCE [LARGE SCALE GENOMIC DNA]</scope>
    <source>
        <strain evidence="2">Houghton</strain>
    </source>
</reference>
<sequence length="224" mass="24720">MRECEQEVSPGGIRSDGKNKKDLFSPTRTSRRERAAHVVDSLVERVLGVVPVGWLDGHAVVAGLADVGSGRWRRDSVEFCGALGCVEGRTSPLRMCERLRPGQLGDRWLSSAWLRFTRDVGIASICRGVHDADSRFLTNWEFFVDRFSGGDTVGMAEGRLDALQQAGGCWMGTQWWRDWLTWGLGGGREIPSSFCEALGCVDGRTSPLHMCERLRLCDGGSAEE</sequence>
<dbReference type="Proteomes" id="UP000030744">
    <property type="component" value="Unassembled WGS sequence"/>
</dbReference>
<evidence type="ECO:0000313" key="3">
    <source>
        <dbReference type="Proteomes" id="UP000030744"/>
    </source>
</evidence>
<evidence type="ECO:0000313" key="2">
    <source>
        <dbReference type="EMBL" id="CDJ33239.1"/>
    </source>
</evidence>
<feature type="region of interest" description="Disordered" evidence="1">
    <location>
        <begin position="1"/>
        <end position="27"/>
    </location>
</feature>
<accession>U6K5Q5</accession>
<keyword evidence="3" id="KW-1185">Reference proteome</keyword>
<organism evidence="2 3">
    <name type="scientific">Eimeria mitis</name>
    <dbReference type="NCBI Taxonomy" id="44415"/>
    <lineage>
        <taxon>Eukaryota</taxon>
        <taxon>Sar</taxon>
        <taxon>Alveolata</taxon>
        <taxon>Apicomplexa</taxon>
        <taxon>Conoidasida</taxon>
        <taxon>Coccidia</taxon>
        <taxon>Eucoccidiorida</taxon>
        <taxon>Eimeriorina</taxon>
        <taxon>Eimeriidae</taxon>
        <taxon>Eimeria</taxon>
    </lineage>
</organism>
<reference evidence="2" key="2">
    <citation type="submission" date="2013-10" db="EMBL/GenBank/DDBJ databases">
        <authorList>
            <person name="Aslett M."/>
        </authorList>
    </citation>
    <scope>NUCLEOTIDE SEQUENCE [LARGE SCALE GENOMIC DNA]</scope>
    <source>
        <strain evidence="2">Houghton</strain>
    </source>
</reference>